<dbReference type="Pfam" id="PF10544">
    <property type="entry name" value="T5orf172"/>
    <property type="match status" value="1"/>
</dbReference>
<protein>
    <submittedName>
        <fullName evidence="4">DUF4041 domain-containing protein</fullName>
    </submittedName>
</protein>
<evidence type="ECO:0000313" key="5">
    <source>
        <dbReference type="Proteomes" id="UP000654452"/>
    </source>
</evidence>
<accession>A0ABS1I8N0</accession>
<feature type="coiled-coil region" evidence="1">
    <location>
        <begin position="284"/>
        <end position="311"/>
    </location>
</feature>
<dbReference type="Pfam" id="PF13250">
    <property type="entry name" value="SNIPE"/>
    <property type="match status" value="1"/>
</dbReference>
<feature type="coiled-coil region" evidence="1">
    <location>
        <begin position="392"/>
        <end position="523"/>
    </location>
</feature>
<name>A0ABS1I8N0_9PROT</name>
<dbReference type="InterPro" id="IPR018306">
    <property type="entry name" value="Phage_T5_Orf172_DNA-bd"/>
</dbReference>
<evidence type="ECO:0000256" key="1">
    <source>
        <dbReference type="SAM" id="Coils"/>
    </source>
</evidence>
<sequence length="663" mass="72745">MSGIGSVLSDVLATSPVVLGTLAGTTAAAVISGAGWLTARRRAAAAQTAQIAAEAARSAAEAARAELESVPERTEAARAALEAAKVAEEAALAELESAQERTKVARAAAVTAQAELESIQERTESAKAAAEAAKAEMEAAKTAAEAARAEMQAAQAETGSAKSATETARAEMESAQEKLEVARTAAEAARAEMEAAQQKAVAAWAAAEAAQAEMEAVREKTEVARAAAEAARTEMETAQEKTEAARAEMEAHHRLVVDLDVKAGARRGTIQELLRQEADLRASYTEKKAIYDRLSHEVAALENRLDFAELGIYEPTFSFGTSAEYAVALETNRAFQKQMISDEKALVCPIDWTVDGSVAKGKTMTKRNIRLALRAFNNECEAILQKVSWKNYERMRERIEKSRQAIDKLNESNKITITDAYVSLKLEELRLVHEESLRRKQEQEALREERAQEREELRAQRELEAEIRRAEVKEEQRREALEAAKAELEAATGVAHDRLVARLGELEHQLAEATAAKERALSLAQQTRVGHVYVISNIGSFGEGVFKVGMTRRLDPTDRVRELGDASVPFSFDVHAMIFTEDAPALERNLHAALEAYRVNRVNGRKEFFKVPSETLKEIVLKQFPDVVYVDQAEAEEYYRSLPGEEIIELAQEQQVEEFPASL</sequence>
<feature type="domain" description="Bacteriophage T5 Orf172 DNA-binding" evidence="3">
    <location>
        <begin position="540"/>
        <end position="623"/>
    </location>
</feature>
<feature type="region of interest" description="Disordered" evidence="2">
    <location>
        <begin position="149"/>
        <end position="174"/>
    </location>
</feature>
<dbReference type="EMBL" id="JAEPIV010000055">
    <property type="protein sequence ID" value="MBK4723415.1"/>
    <property type="molecule type" value="Genomic_DNA"/>
</dbReference>
<dbReference type="SMART" id="SM00974">
    <property type="entry name" value="T5orf172"/>
    <property type="match status" value="1"/>
</dbReference>
<reference evidence="4 5" key="1">
    <citation type="submission" date="2021-01" db="EMBL/GenBank/DDBJ databases">
        <title>Azospirillum sp. YIM DDC1 draft genome.</title>
        <authorList>
            <person name="Wang Y.-X."/>
        </authorList>
    </citation>
    <scope>NUCLEOTIDE SEQUENCE [LARGE SCALE GENOMIC DNA]</scope>
    <source>
        <strain evidence="4 5">YIM DDC1</strain>
    </source>
</reference>
<dbReference type="Proteomes" id="UP000654452">
    <property type="component" value="Unassembled WGS sequence"/>
</dbReference>
<gene>
    <name evidence="4" type="ORF">JJL56_31685</name>
</gene>
<evidence type="ECO:0000256" key="2">
    <source>
        <dbReference type="SAM" id="MobiDB-lite"/>
    </source>
</evidence>
<evidence type="ECO:0000259" key="3">
    <source>
        <dbReference type="SMART" id="SM00974"/>
    </source>
</evidence>
<keyword evidence="1" id="KW-0175">Coiled coil</keyword>
<proteinExistence type="predicted"/>
<dbReference type="RefSeq" id="WP_200487762.1">
    <property type="nucleotide sequence ID" value="NZ_JAEPIV010000055.1"/>
</dbReference>
<organism evidence="4 5">
    <name type="scientific">Azospirillum aestuarii</name>
    <dbReference type="NCBI Taxonomy" id="2802052"/>
    <lineage>
        <taxon>Bacteria</taxon>
        <taxon>Pseudomonadati</taxon>
        <taxon>Pseudomonadota</taxon>
        <taxon>Alphaproteobacteria</taxon>
        <taxon>Rhodospirillales</taxon>
        <taxon>Azospirillaceae</taxon>
        <taxon>Azospirillum</taxon>
    </lineage>
</organism>
<dbReference type="InterPro" id="IPR025280">
    <property type="entry name" value="SNIPE"/>
</dbReference>
<comment type="caution">
    <text evidence="4">The sequence shown here is derived from an EMBL/GenBank/DDBJ whole genome shotgun (WGS) entry which is preliminary data.</text>
</comment>
<evidence type="ECO:0000313" key="4">
    <source>
        <dbReference type="EMBL" id="MBK4723415.1"/>
    </source>
</evidence>
<keyword evidence="5" id="KW-1185">Reference proteome</keyword>